<dbReference type="EMBL" id="PGTX01000006">
    <property type="protein sequence ID" value="PJI76781.1"/>
    <property type="molecule type" value="Genomic_DNA"/>
</dbReference>
<evidence type="ECO:0000313" key="1">
    <source>
        <dbReference type="EMBL" id="PJI76781.1"/>
    </source>
</evidence>
<accession>A0A2M8VIW0</accession>
<dbReference type="Proteomes" id="UP000229366">
    <property type="component" value="Unassembled WGS sequence"/>
</dbReference>
<name>A0A2M8VIW0_9BURK</name>
<organism evidence="1 2">
    <name type="scientific">Polynucleobacter brandtiae</name>
    <dbReference type="NCBI Taxonomy" id="1938816"/>
    <lineage>
        <taxon>Bacteria</taxon>
        <taxon>Pseudomonadati</taxon>
        <taxon>Pseudomonadota</taxon>
        <taxon>Betaproteobacteria</taxon>
        <taxon>Burkholderiales</taxon>
        <taxon>Burkholderiaceae</taxon>
        <taxon>Polynucleobacter</taxon>
    </lineage>
</organism>
<evidence type="ECO:0000313" key="2">
    <source>
        <dbReference type="Proteomes" id="UP000229366"/>
    </source>
</evidence>
<sequence length="38" mass="4524">MKIKKQNSNHFLNHLLDAWIEARAAYTKCYLDHHRIGS</sequence>
<comment type="caution">
    <text evidence="1">The sequence shown here is derived from an EMBL/GenBank/DDBJ whole genome shotgun (WGS) entry which is preliminary data.</text>
</comment>
<protein>
    <submittedName>
        <fullName evidence="1">Uncharacterized protein</fullName>
    </submittedName>
</protein>
<reference evidence="1 2" key="1">
    <citation type="submission" date="2017-11" db="EMBL/GenBank/DDBJ databases">
        <title>Genomic Encyclopedia of Type Strains, Phase III (KMG-III): the genomes of soil and plant-associated and newly described type strains.</title>
        <authorList>
            <person name="Whitman W."/>
        </authorList>
    </citation>
    <scope>NUCLEOTIDE SEQUENCE [LARGE SCALE GENOMIC DNA]</scope>
    <source>
        <strain evidence="1 2">UB-Domo-W1</strain>
    </source>
</reference>
<gene>
    <name evidence="1" type="ORF">B0G85_1990</name>
</gene>
<dbReference type="AlphaFoldDB" id="A0A2M8VIW0"/>
<keyword evidence="2" id="KW-1185">Reference proteome</keyword>
<proteinExistence type="predicted"/>